<sequence>MQSSDQSPEEKQPLIDQPPVAGYSTSEASVDAPIAGTHEQGQLNIATPEKTAATEDSEAIRQGQIYPPPPSFYEKALAQSSSPDAPWTPAERPASPSMPPARPAVPPEWQRQPMPPDYGPGYQQPPAGHQMPPPGYPAYPQGQQYPGVQAPPFVPGPPPVKQSRKWTWILISVLAVVLLASCGLCAWAGSSFIGNTYSQAYNAVINGNQLISDYYSAVQNKQYTQAYNYLSLPNTSRDQFIAQASRQDELYGPLLRYTPGQPQITNYDGSNLDSFSINVDISRQKKSYTAHLKLKLINNQWKIISYDQL</sequence>
<keyword evidence="2" id="KW-1133">Transmembrane helix</keyword>
<evidence type="ECO:0008006" key="5">
    <source>
        <dbReference type="Google" id="ProtNLM"/>
    </source>
</evidence>
<feature type="region of interest" description="Disordered" evidence="1">
    <location>
        <begin position="1"/>
        <end position="129"/>
    </location>
</feature>
<gene>
    <name evidence="3" type="ORF">KDK_31140</name>
</gene>
<evidence type="ECO:0000313" key="4">
    <source>
        <dbReference type="Proteomes" id="UP000287188"/>
    </source>
</evidence>
<dbReference type="OrthoDB" id="164879at2"/>
<evidence type="ECO:0000256" key="2">
    <source>
        <dbReference type="SAM" id="Phobius"/>
    </source>
</evidence>
<keyword evidence="2" id="KW-0472">Membrane</keyword>
<evidence type="ECO:0000256" key="1">
    <source>
        <dbReference type="SAM" id="MobiDB-lite"/>
    </source>
</evidence>
<name>A0A402AJS7_9CHLR</name>
<keyword evidence="4" id="KW-1185">Reference proteome</keyword>
<protein>
    <recommendedName>
        <fullName evidence="5">DUF4878 domain-containing protein</fullName>
    </recommendedName>
</protein>
<keyword evidence="2" id="KW-0812">Transmembrane</keyword>
<organism evidence="3 4">
    <name type="scientific">Dictyobacter kobayashii</name>
    <dbReference type="NCBI Taxonomy" id="2014872"/>
    <lineage>
        <taxon>Bacteria</taxon>
        <taxon>Bacillati</taxon>
        <taxon>Chloroflexota</taxon>
        <taxon>Ktedonobacteria</taxon>
        <taxon>Ktedonobacterales</taxon>
        <taxon>Dictyobacteraceae</taxon>
        <taxon>Dictyobacter</taxon>
    </lineage>
</organism>
<dbReference type="RefSeq" id="WP_126551201.1">
    <property type="nucleotide sequence ID" value="NZ_BIFS01000001.1"/>
</dbReference>
<comment type="caution">
    <text evidence="3">The sequence shown here is derived from an EMBL/GenBank/DDBJ whole genome shotgun (WGS) entry which is preliminary data.</text>
</comment>
<evidence type="ECO:0000313" key="3">
    <source>
        <dbReference type="EMBL" id="GCE19314.1"/>
    </source>
</evidence>
<feature type="transmembrane region" description="Helical" evidence="2">
    <location>
        <begin position="168"/>
        <end position="189"/>
    </location>
</feature>
<feature type="compositionally biased region" description="Pro residues" evidence="1">
    <location>
        <begin position="96"/>
        <end position="106"/>
    </location>
</feature>
<reference evidence="4" key="1">
    <citation type="submission" date="2018-12" db="EMBL/GenBank/DDBJ databases">
        <title>Tengunoibacter tsumagoiensis gen. nov., sp. nov., Dictyobacter kobayashii sp. nov., D. alpinus sp. nov., and D. joshuensis sp. nov. and description of Dictyobacteraceae fam. nov. within the order Ktedonobacterales isolated from Tengu-no-mugimeshi.</title>
        <authorList>
            <person name="Wang C.M."/>
            <person name="Zheng Y."/>
            <person name="Sakai Y."/>
            <person name="Toyoda A."/>
            <person name="Minakuchi Y."/>
            <person name="Abe K."/>
            <person name="Yokota A."/>
            <person name="Yabe S."/>
        </authorList>
    </citation>
    <scope>NUCLEOTIDE SEQUENCE [LARGE SCALE GENOMIC DNA]</scope>
    <source>
        <strain evidence="4">Uno11</strain>
    </source>
</reference>
<proteinExistence type="predicted"/>
<dbReference type="AlphaFoldDB" id="A0A402AJS7"/>
<accession>A0A402AJS7</accession>
<dbReference type="Proteomes" id="UP000287188">
    <property type="component" value="Unassembled WGS sequence"/>
</dbReference>
<dbReference type="EMBL" id="BIFS01000001">
    <property type="protein sequence ID" value="GCE19314.1"/>
    <property type="molecule type" value="Genomic_DNA"/>
</dbReference>